<feature type="signal peptide" evidence="1">
    <location>
        <begin position="1"/>
        <end position="18"/>
    </location>
</feature>
<evidence type="ECO:0000313" key="2">
    <source>
        <dbReference type="EMBL" id="KAJ9580436.1"/>
    </source>
</evidence>
<keyword evidence="3" id="KW-1185">Reference proteome</keyword>
<feature type="non-terminal residue" evidence="2">
    <location>
        <position position="1"/>
    </location>
</feature>
<sequence>SLPFFSALISTAEVFVICSSVYLDGVFNSSGGDHRVILNYKQICLALPTFPKFLRFSNNLLLSQMNNSVLAMSFSVALTIRLLMRSIRQMFWMLQAYRGPNRNMVQALWEYRVIISIISACFDRKCEITELVDGLCNELNITVRVYLHMCKRGIPVVLLKLYYAIKIRICHQDEGASYKKTVNVVQFAASFPMIMIFILALDKTQKLVTVYNHNLCKGAPINVVHYKKISIHFPYDELYTIFFPRCLENFFIGLSSPWTSIQQPLDPRKLDDFWIPLSIEYVFIDGIRMLVIHDCSLHVQYIK</sequence>
<proteinExistence type="predicted"/>
<evidence type="ECO:0000256" key="1">
    <source>
        <dbReference type="SAM" id="SignalP"/>
    </source>
</evidence>
<organism evidence="2 3">
    <name type="scientific">Diploptera punctata</name>
    <name type="common">Pacific beetle cockroach</name>
    <dbReference type="NCBI Taxonomy" id="6984"/>
    <lineage>
        <taxon>Eukaryota</taxon>
        <taxon>Metazoa</taxon>
        <taxon>Ecdysozoa</taxon>
        <taxon>Arthropoda</taxon>
        <taxon>Hexapoda</taxon>
        <taxon>Insecta</taxon>
        <taxon>Pterygota</taxon>
        <taxon>Neoptera</taxon>
        <taxon>Polyneoptera</taxon>
        <taxon>Dictyoptera</taxon>
        <taxon>Blattodea</taxon>
        <taxon>Blaberoidea</taxon>
        <taxon>Blaberidae</taxon>
        <taxon>Diplopterinae</taxon>
        <taxon>Diploptera</taxon>
    </lineage>
</organism>
<reference evidence="2" key="2">
    <citation type="submission" date="2023-05" db="EMBL/GenBank/DDBJ databases">
        <authorList>
            <person name="Fouks B."/>
        </authorList>
    </citation>
    <scope>NUCLEOTIDE SEQUENCE</scope>
    <source>
        <strain evidence="2">Stay&amp;Tobe</strain>
        <tissue evidence="2">Testes</tissue>
    </source>
</reference>
<evidence type="ECO:0008006" key="4">
    <source>
        <dbReference type="Google" id="ProtNLM"/>
    </source>
</evidence>
<reference evidence="2" key="1">
    <citation type="journal article" date="2023" name="IScience">
        <title>Live-bearing cockroach genome reveals convergent evolutionary mechanisms linked to viviparity in insects and beyond.</title>
        <authorList>
            <person name="Fouks B."/>
            <person name="Harrison M.C."/>
            <person name="Mikhailova A.A."/>
            <person name="Marchal E."/>
            <person name="English S."/>
            <person name="Carruthers M."/>
            <person name="Jennings E.C."/>
            <person name="Chiamaka E.L."/>
            <person name="Frigard R.A."/>
            <person name="Pippel M."/>
            <person name="Attardo G.M."/>
            <person name="Benoit J.B."/>
            <person name="Bornberg-Bauer E."/>
            <person name="Tobe S.S."/>
        </authorList>
    </citation>
    <scope>NUCLEOTIDE SEQUENCE</scope>
    <source>
        <strain evidence="2">Stay&amp;Tobe</strain>
    </source>
</reference>
<accession>A0AAD8E856</accession>
<dbReference type="EMBL" id="JASPKZ010008335">
    <property type="protein sequence ID" value="KAJ9580436.1"/>
    <property type="molecule type" value="Genomic_DNA"/>
</dbReference>
<dbReference type="AlphaFoldDB" id="A0AAD8E856"/>
<keyword evidence="1" id="KW-0732">Signal</keyword>
<dbReference type="Proteomes" id="UP001233999">
    <property type="component" value="Unassembled WGS sequence"/>
</dbReference>
<gene>
    <name evidence="2" type="ORF">L9F63_024390</name>
</gene>
<comment type="caution">
    <text evidence="2">The sequence shown here is derived from an EMBL/GenBank/DDBJ whole genome shotgun (WGS) entry which is preliminary data.</text>
</comment>
<evidence type="ECO:0000313" key="3">
    <source>
        <dbReference type="Proteomes" id="UP001233999"/>
    </source>
</evidence>
<feature type="non-terminal residue" evidence="2">
    <location>
        <position position="303"/>
    </location>
</feature>
<protein>
    <recommendedName>
        <fullName evidence="4">Maturase K</fullName>
    </recommendedName>
</protein>
<name>A0AAD8E856_DIPPU</name>
<feature type="chain" id="PRO_5041999803" description="Maturase K" evidence="1">
    <location>
        <begin position="19"/>
        <end position="303"/>
    </location>
</feature>